<proteinExistence type="predicted"/>
<dbReference type="Proteomes" id="UP000501705">
    <property type="component" value="Chromosome"/>
</dbReference>
<dbReference type="EMBL" id="CP046171">
    <property type="protein sequence ID" value="QIS01524.1"/>
    <property type="molecule type" value="Genomic_DNA"/>
</dbReference>
<reference evidence="1 2" key="1">
    <citation type="journal article" date="2019" name="ACS Chem. Biol.">
        <title>Identification and Mobilization of a Cryptic Antibiotic Biosynthesis Gene Locus from a Human-Pathogenic Nocardia Isolate.</title>
        <authorList>
            <person name="Herisse M."/>
            <person name="Ishida K."/>
            <person name="Porter J.L."/>
            <person name="Howden B."/>
            <person name="Hertweck C."/>
            <person name="Stinear T.P."/>
            <person name="Pidot S.J."/>
        </authorList>
    </citation>
    <scope>NUCLEOTIDE SEQUENCE [LARGE SCALE GENOMIC DNA]</scope>
    <source>
        <strain evidence="1 2">AUSMDU00024985</strain>
    </source>
</reference>
<evidence type="ECO:0000313" key="2">
    <source>
        <dbReference type="Proteomes" id="UP000501705"/>
    </source>
</evidence>
<evidence type="ECO:0000313" key="1">
    <source>
        <dbReference type="EMBL" id="QIS01524.1"/>
    </source>
</evidence>
<name>A0A6G9XKT9_NOCBR</name>
<dbReference type="RefSeq" id="WP_167460665.1">
    <property type="nucleotide sequence ID" value="NZ_CP046171.1"/>
</dbReference>
<accession>A0A6G9XKT9</accession>
<sequence length="46" mass="5204">MSTEEALECCGMPMSVEAAPWDWQTFTSLVLRCYGCGHCEPFDEEL</sequence>
<protein>
    <submittedName>
        <fullName evidence="1">Uncharacterized protein</fullName>
    </submittedName>
</protein>
<organism evidence="1 2">
    <name type="scientific">Nocardia brasiliensis</name>
    <dbReference type="NCBI Taxonomy" id="37326"/>
    <lineage>
        <taxon>Bacteria</taxon>
        <taxon>Bacillati</taxon>
        <taxon>Actinomycetota</taxon>
        <taxon>Actinomycetes</taxon>
        <taxon>Mycobacteriales</taxon>
        <taxon>Nocardiaceae</taxon>
        <taxon>Nocardia</taxon>
    </lineage>
</organism>
<dbReference type="AlphaFoldDB" id="A0A6G9XKT9"/>
<gene>
    <name evidence="1" type="ORF">F5X71_03630</name>
</gene>